<organism evidence="2 3">
    <name type="scientific">Vitreoscilla stercoraria</name>
    <dbReference type="NCBI Taxonomy" id="61"/>
    <lineage>
        <taxon>Bacteria</taxon>
        <taxon>Pseudomonadati</taxon>
        <taxon>Pseudomonadota</taxon>
        <taxon>Betaproteobacteria</taxon>
        <taxon>Neisseriales</taxon>
        <taxon>Neisseriaceae</taxon>
        <taxon>Vitreoscilla</taxon>
    </lineage>
</organism>
<evidence type="ECO:0000259" key="1">
    <source>
        <dbReference type="Pfam" id="PF02589"/>
    </source>
</evidence>
<gene>
    <name evidence="2" type="ORF">LVJ81_08585</name>
</gene>
<dbReference type="PANTHER" id="PTHR43682:SF1">
    <property type="entry name" value="LACTATE UTILIZATION PROTEIN C"/>
    <property type="match status" value="1"/>
</dbReference>
<name>A0ABY4E8M8_VITST</name>
<dbReference type="SUPFAM" id="SSF100950">
    <property type="entry name" value="NagB/RpiA/CoA transferase-like"/>
    <property type="match status" value="1"/>
</dbReference>
<dbReference type="InterPro" id="IPR037171">
    <property type="entry name" value="NagB/RpiA_transferase-like"/>
</dbReference>
<reference evidence="2" key="1">
    <citation type="submission" date="2021-12" db="EMBL/GenBank/DDBJ databases">
        <authorList>
            <person name="Veyrier F.J."/>
        </authorList>
    </citation>
    <scope>NUCLEOTIDE SEQUENCE</scope>
    <source>
        <strain evidence="2">SAG 1488-6</strain>
    </source>
</reference>
<accession>A0ABY4E8M8</accession>
<feature type="domain" description="LUD" evidence="1">
    <location>
        <begin position="43"/>
        <end position="218"/>
    </location>
</feature>
<dbReference type="InterPro" id="IPR003741">
    <property type="entry name" value="LUD_dom"/>
</dbReference>
<proteinExistence type="predicted"/>
<dbReference type="Proteomes" id="UP000832034">
    <property type="component" value="Chromosome"/>
</dbReference>
<dbReference type="PANTHER" id="PTHR43682">
    <property type="entry name" value="LACTATE UTILIZATION PROTEIN C"/>
    <property type="match status" value="1"/>
</dbReference>
<dbReference type="InterPro" id="IPR024185">
    <property type="entry name" value="FTHF_cligase-like_sf"/>
</dbReference>
<keyword evidence="3" id="KW-1185">Reference proteome</keyword>
<dbReference type="Pfam" id="PF02589">
    <property type="entry name" value="LUD_dom"/>
    <property type="match status" value="1"/>
</dbReference>
<dbReference type="EMBL" id="CP091512">
    <property type="protein sequence ID" value="UOO91693.1"/>
    <property type="molecule type" value="Genomic_DNA"/>
</dbReference>
<dbReference type="RefSeq" id="WP_019958713.1">
    <property type="nucleotide sequence ID" value="NZ_CP091512.1"/>
</dbReference>
<reference evidence="2" key="2">
    <citation type="journal article" date="2022" name="Res Sq">
        <title>Evolution of multicellular longitudinally dividing oral cavity symbionts (Neisseriaceae).</title>
        <authorList>
            <person name="Nyongesa S."/>
            <person name="Weber P."/>
            <person name="Bernet E."/>
            <person name="Pullido F."/>
            <person name="Nieckarz M."/>
            <person name="Delaby M."/>
            <person name="Nieves C."/>
            <person name="Viehboeck T."/>
            <person name="Krause N."/>
            <person name="Rivera-Millot A."/>
            <person name="Nakamura A."/>
            <person name="Vischer N."/>
            <person name="VanNieuwenhze M."/>
            <person name="Brun Y."/>
            <person name="Cava F."/>
            <person name="Bulgheresi S."/>
            <person name="Veyrier F."/>
        </authorList>
    </citation>
    <scope>NUCLEOTIDE SEQUENCE</scope>
    <source>
        <strain evidence="2">SAG 1488-6</strain>
    </source>
</reference>
<sequence>MSARDQILNRLRAVHTETLPQPQTAEYYTEMSPKWDTPALRLQHWANTMRKVKGEIVWCHRDTWQDTFAQVVAEKNIAKIVLPLQTEHGQQAAEILHNKRPVTEICAYSQTLEQWKDEFFNTVDAGFTDIKAGIAHTGTLLLWPTPEQPRTMSLVPPIHIALFDTTTLYDDFYAAMHGLDMADGMPTNVVLISGPSKTSDIQLTLAFGAHGPRDLVVLALLPDDISMEDVEGAA</sequence>
<evidence type="ECO:0000313" key="3">
    <source>
        <dbReference type="Proteomes" id="UP000832034"/>
    </source>
</evidence>
<protein>
    <submittedName>
        <fullName evidence="2">Lactate utilization protein C</fullName>
    </submittedName>
</protein>
<dbReference type="Gene3D" id="3.40.50.10420">
    <property type="entry name" value="NagB/RpiA/CoA transferase-like"/>
    <property type="match status" value="1"/>
</dbReference>
<evidence type="ECO:0000313" key="2">
    <source>
        <dbReference type="EMBL" id="UOO91693.1"/>
    </source>
</evidence>